<evidence type="ECO:0000313" key="4">
    <source>
        <dbReference type="EMBL" id="KGR85482.1"/>
    </source>
</evidence>
<name>A0A0A3JEK6_9BACI</name>
<protein>
    <submittedName>
        <fullName evidence="4">Ankyrin</fullName>
    </submittedName>
</protein>
<dbReference type="Pfam" id="PF13857">
    <property type="entry name" value="Ank_5"/>
    <property type="match status" value="1"/>
</dbReference>
<dbReference type="Gene3D" id="1.25.40.20">
    <property type="entry name" value="Ankyrin repeat-containing domain"/>
    <property type="match status" value="2"/>
</dbReference>
<feature type="repeat" description="ANK" evidence="3">
    <location>
        <begin position="260"/>
        <end position="292"/>
    </location>
</feature>
<evidence type="ECO:0000256" key="3">
    <source>
        <dbReference type="PROSITE-ProRule" id="PRU00023"/>
    </source>
</evidence>
<evidence type="ECO:0000313" key="5">
    <source>
        <dbReference type="Proteomes" id="UP000030437"/>
    </source>
</evidence>
<accession>A0A0A3JEK6</accession>
<dbReference type="STRING" id="1220589.CD32_09715"/>
<dbReference type="OrthoDB" id="5622506at2"/>
<dbReference type="PROSITE" id="PS50297">
    <property type="entry name" value="ANK_REP_REGION"/>
    <property type="match status" value="1"/>
</dbReference>
<gene>
    <name evidence="4" type="ORF">CD32_09715</name>
</gene>
<evidence type="ECO:0000256" key="1">
    <source>
        <dbReference type="ARBA" id="ARBA00022737"/>
    </source>
</evidence>
<keyword evidence="1" id="KW-0677">Repeat</keyword>
<organism evidence="4 5">
    <name type="scientific">Lysinibacillus odysseyi 34hs-1 = NBRC 100172</name>
    <dbReference type="NCBI Taxonomy" id="1220589"/>
    <lineage>
        <taxon>Bacteria</taxon>
        <taxon>Bacillati</taxon>
        <taxon>Bacillota</taxon>
        <taxon>Bacilli</taxon>
        <taxon>Bacillales</taxon>
        <taxon>Bacillaceae</taxon>
        <taxon>Lysinibacillus</taxon>
    </lineage>
</organism>
<dbReference type="eggNOG" id="COG0666">
    <property type="taxonomic scope" value="Bacteria"/>
</dbReference>
<dbReference type="Pfam" id="PF12796">
    <property type="entry name" value="Ank_2"/>
    <property type="match status" value="1"/>
</dbReference>
<dbReference type="Proteomes" id="UP000030437">
    <property type="component" value="Unassembled WGS sequence"/>
</dbReference>
<feature type="repeat" description="ANK" evidence="3">
    <location>
        <begin position="293"/>
        <end position="325"/>
    </location>
</feature>
<proteinExistence type="predicted"/>
<dbReference type="SMART" id="SM00248">
    <property type="entry name" value="ANK"/>
    <property type="match status" value="4"/>
</dbReference>
<evidence type="ECO:0000256" key="2">
    <source>
        <dbReference type="ARBA" id="ARBA00023043"/>
    </source>
</evidence>
<dbReference type="PANTHER" id="PTHR24171">
    <property type="entry name" value="ANKYRIN REPEAT DOMAIN-CONTAINING PROTEIN 39-RELATED"/>
    <property type="match status" value="1"/>
</dbReference>
<dbReference type="InterPro" id="IPR036770">
    <property type="entry name" value="Ankyrin_rpt-contain_sf"/>
</dbReference>
<keyword evidence="5" id="KW-1185">Reference proteome</keyword>
<sequence length="348" mass="39326">MNNLEDLEEAIINEPIVRGGTYTYFISGTENSFTSGYFPIADNEASYDGDITIELFEKYADEIEVLMKGQGILCMKVDAGTLVESCLIKDANPELFDIDVYELLNYQRYGLEPKKENRKEVLQQSLKAEKIKQTLVFACYMNDKERIRELAASAKKSHLDKVLKYSGTPLQFCSRYDNVEAFRLLAEKGANVGKRVMAQTPLEIAFTYSSDIVNYIRSAFPDIYEKEVKKKGFGIALRCQDEALLEDILRCIGDMNEEGKPFPPLHSFADYDNVAGIQFLLEHGADIECRNQYKQTALHRAVRARNTAAVDMLLTYGADIHAKDSDEKTAVDLADASENKDIINLLRI</sequence>
<dbReference type="AlphaFoldDB" id="A0A0A3JEK6"/>
<dbReference type="InterPro" id="IPR002110">
    <property type="entry name" value="Ankyrin_rpt"/>
</dbReference>
<keyword evidence="2 3" id="KW-0040">ANK repeat</keyword>
<dbReference type="PROSITE" id="PS50088">
    <property type="entry name" value="ANK_REPEAT"/>
    <property type="match status" value="2"/>
</dbReference>
<dbReference type="SUPFAM" id="SSF48403">
    <property type="entry name" value="Ankyrin repeat"/>
    <property type="match status" value="1"/>
</dbReference>
<dbReference type="RefSeq" id="WP_036153934.1">
    <property type="nucleotide sequence ID" value="NZ_AVCX01000007.1"/>
</dbReference>
<comment type="caution">
    <text evidence="4">The sequence shown here is derived from an EMBL/GenBank/DDBJ whole genome shotgun (WGS) entry which is preliminary data.</text>
</comment>
<reference evidence="4 5" key="1">
    <citation type="submission" date="2014-02" db="EMBL/GenBank/DDBJ databases">
        <title>Draft genome sequence of Lysinibacillus odysseyi NBRC 100172.</title>
        <authorList>
            <person name="Zhang F."/>
            <person name="Wang G."/>
            <person name="Zhang L."/>
        </authorList>
    </citation>
    <scope>NUCLEOTIDE SEQUENCE [LARGE SCALE GENOMIC DNA]</scope>
    <source>
        <strain evidence="4 5">NBRC 100172</strain>
    </source>
</reference>
<dbReference type="EMBL" id="JPVP01000054">
    <property type="protein sequence ID" value="KGR85482.1"/>
    <property type="molecule type" value="Genomic_DNA"/>
</dbReference>